<dbReference type="OrthoDB" id="9789567at2"/>
<keyword evidence="13" id="KW-1185">Reference proteome</keyword>
<keyword evidence="7 11" id="KW-0067">ATP-binding</keyword>
<dbReference type="KEGG" id="caj:CIG1485E_0513"/>
<dbReference type="PATRIC" id="fig|1244531.5.peg.524"/>
<sequence>MSKKAVCVISGGMDSTLCAYKARELGYEIIALHFDYNQRTMQKERECFNQICDELNVAKKLILDVSFIADIGGNALTDTSLEVPKTGLSDELPITYVPFRNGIFLSIAGALAQKEQCEAVFIGVVEEDSSGYPDCSEEFITVMNKAINLGTSDESIKLITPLVHLSKADIVKESVRLNVPLNLTWSCYENSDLACGVCDSCRLRLNGFKQARISDKIAYKQDI</sequence>
<keyword evidence="5 11" id="KW-0671">Queuosine biosynthesis</keyword>
<evidence type="ECO:0000256" key="3">
    <source>
        <dbReference type="ARBA" id="ARBA00022723"/>
    </source>
</evidence>
<reference evidence="13" key="1">
    <citation type="journal article" date="2014" name="Genome Announc.">
        <title>Complete Genome Sequence of Campylobacter iguaniorum Strain 1485ET, Isolated from a Bearded Dragon (Pogona vitticeps).</title>
        <authorList>
            <person name="Gilbert M.J."/>
            <person name="Miller W.G."/>
            <person name="Yee E."/>
            <person name="Kik M."/>
            <person name="Wagenaar J.A."/>
            <person name="Duim B."/>
        </authorList>
    </citation>
    <scope>NUCLEOTIDE SEQUENCE [LARGE SCALE GENOMIC DNA]</scope>
    <source>
        <strain evidence="13">1485E</strain>
    </source>
</reference>
<dbReference type="STRING" id="1244531.CIG2463D_0514"/>
<dbReference type="InterPro" id="IPR014729">
    <property type="entry name" value="Rossmann-like_a/b/a_fold"/>
</dbReference>
<dbReference type="PANTHER" id="PTHR42914:SF1">
    <property type="entry name" value="7-CYANO-7-DEAZAGUANINE SYNTHASE"/>
    <property type="match status" value="1"/>
</dbReference>
<dbReference type="PIRSF" id="PIRSF006293">
    <property type="entry name" value="ExsB"/>
    <property type="match status" value="1"/>
</dbReference>
<accession>A0A076F9M0</accession>
<dbReference type="Pfam" id="PF06508">
    <property type="entry name" value="QueC"/>
    <property type="match status" value="1"/>
</dbReference>
<gene>
    <name evidence="11 12" type="primary">queC</name>
    <name evidence="12" type="ORF">CIG1485E_0513</name>
</gene>
<dbReference type="Proteomes" id="UP000028486">
    <property type="component" value="Chromosome"/>
</dbReference>
<dbReference type="GO" id="GO:0016879">
    <property type="term" value="F:ligase activity, forming carbon-nitrogen bonds"/>
    <property type="evidence" value="ECO:0007669"/>
    <property type="project" value="UniProtKB-UniRule"/>
</dbReference>
<evidence type="ECO:0000256" key="8">
    <source>
        <dbReference type="ARBA" id="ARBA00037993"/>
    </source>
</evidence>
<dbReference type="EMBL" id="CP009043">
    <property type="protein sequence ID" value="AII14378.1"/>
    <property type="molecule type" value="Genomic_DNA"/>
</dbReference>
<comment type="similarity">
    <text evidence="8 11">Belongs to the QueC family.</text>
</comment>
<evidence type="ECO:0000256" key="9">
    <source>
        <dbReference type="ARBA" id="ARBA00039149"/>
    </source>
</evidence>
<keyword evidence="2 11" id="KW-0436">Ligase</keyword>
<dbReference type="InterPro" id="IPR018317">
    <property type="entry name" value="QueC"/>
</dbReference>
<dbReference type="GO" id="GO:0008270">
    <property type="term" value="F:zinc ion binding"/>
    <property type="evidence" value="ECO:0007669"/>
    <property type="project" value="UniProtKB-UniRule"/>
</dbReference>
<dbReference type="HAMAP" id="MF_01633">
    <property type="entry name" value="QueC"/>
    <property type="match status" value="1"/>
</dbReference>
<evidence type="ECO:0000313" key="12">
    <source>
        <dbReference type="EMBL" id="AII14378.1"/>
    </source>
</evidence>
<dbReference type="HOGENOM" id="CLU_081854_1_0_7"/>
<dbReference type="EC" id="6.3.4.20" evidence="9 11"/>
<feature type="binding site" evidence="11">
    <location>
        <position position="195"/>
    </location>
    <ligand>
        <name>Zn(2+)</name>
        <dbReference type="ChEBI" id="CHEBI:29105"/>
    </ligand>
</feature>
<name>A0A076F9M0_9BACT</name>
<evidence type="ECO:0000313" key="13">
    <source>
        <dbReference type="Proteomes" id="UP000028486"/>
    </source>
</evidence>
<comment type="function">
    <text evidence="11">Catalyzes the ATP-dependent conversion of 7-carboxy-7-deazaguanine (CDG) to 7-cyano-7-deazaguanine (preQ(0)).</text>
</comment>
<evidence type="ECO:0000256" key="7">
    <source>
        <dbReference type="ARBA" id="ARBA00022840"/>
    </source>
</evidence>
<dbReference type="SUPFAM" id="SSF52402">
    <property type="entry name" value="Adenine nucleotide alpha hydrolases-like"/>
    <property type="match status" value="1"/>
</dbReference>
<dbReference type="UniPathway" id="UPA00391"/>
<dbReference type="GO" id="GO:0008616">
    <property type="term" value="P:tRNA queuosine(34) biosynthetic process"/>
    <property type="evidence" value="ECO:0007669"/>
    <property type="project" value="UniProtKB-UniRule"/>
</dbReference>
<dbReference type="AlphaFoldDB" id="A0A076F9M0"/>
<feature type="binding site" evidence="11">
    <location>
        <position position="187"/>
    </location>
    <ligand>
        <name>Zn(2+)</name>
        <dbReference type="ChEBI" id="CHEBI:29105"/>
    </ligand>
</feature>
<evidence type="ECO:0000256" key="2">
    <source>
        <dbReference type="ARBA" id="ARBA00022598"/>
    </source>
</evidence>
<feature type="binding site" evidence="11">
    <location>
        <begin position="9"/>
        <end position="19"/>
    </location>
    <ligand>
        <name>ATP</name>
        <dbReference type="ChEBI" id="CHEBI:30616"/>
    </ligand>
</feature>
<comment type="pathway">
    <text evidence="1 11">Purine metabolism; 7-cyano-7-deazaguanine biosynthesis.</text>
</comment>
<dbReference type="PANTHER" id="PTHR42914">
    <property type="entry name" value="7-CYANO-7-DEAZAGUANINE SYNTHASE"/>
    <property type="match status" value="1"/>
</dbReference>
<evidence type="ECO:0000256" key="1">
    <source>
        <dbReference type="ARBA" id="ARBA00005061"/>
    </source>
</evidence>
<dbReference type="Gene3D" id="3.40.50.620">
    <property type="entry name" value="HUPs"/>
    <property type="match status" value="1"/>
</dbReference>
<evidence type="ECO:0000256" key="5">
    <source>
        <dbReference type="ARBA" id="ARBA00022785"/>
    </source>
</evidence>
<comment type="catalytic activity">
    <reaction evidence="10 11">
        <text>7-carboxy-7-carbaguanine + NH4(+) + 2 ATP = 7-cyano-7-carbaguanine + 2 AMP + 2 diphosphate + 2 H(+)</text>
        <dbReference type="Rhea" id="RHEA:27982"/>
        <dbReference type="ChEBI" id="CHEBI:15378"/>
        <dbReference type="ChEBI" id="CHEBI:28938"/>
        <dbReference type="ChEBI" id="CHEBI:30616"/>
        <dbReference type="ChEBI" id="CHEBI:33019"/>
        <dbReference type="ChEBI" id="CHEBI:45075"/>
        <dbReference type="ChEBI" id="CHEBI:61036"/>
        <dbReference type="ChEBI" id="CHEBI:456215"/>
        <dbReference type="EC" id="6.3.4.20"/>
    </reaction>
</comment>
<organism evidence="12 13">
    <name type="scientific">Campylobacter iguaniorum</name>
    <dbReference type="NCBI Taxonomy" id="1244531"/>
    <lineage>
        <taxon>Bacteria</taxon>
        <taxon>Pseudomonadati</taxon>
        <taxon>Campylobacterota</taxon>
        <taxon>Epsilonproteobacteria</taxon>
        <taxon>Campylobacterales</taxon>
        <taxon>Campylobacteraceae</taxon>
        <taxon>Campylobacter</taxon>
    </lineage>
</organism>
<dbReference type="RefSeq" id="WP_038453393.1">
    <property type="nucleotide sequence ID" value="NZ_CP009043.1"/>
</dbReference>
<dbReference type="NCBIfam" id="TIGR00364">
    <property type="entry name" value="7-cyano-7-deazaguanine synthase QueC"/>
    <property type="match status" value="1"/>
</dbReference>
<proteinExistence type="inferred from homology"/>
<feature type="binding site" evidence="11">
    <location>
        <position position="201"/>
    </location>
    <ligand>
        <name>Zn(2+)</name>
        <dbReference type="ChEBI" id="CHEBI:29105"/>
    </ligand>
</feature>
<feature type="binding site" evidence="11">
    <location>
        <position position="198"/>
    </location>
    <ligand>
        <name>Zn(2+)</name>
        <dbReference type="ChEBI" id="CHEBI:29105"/>
    </ligand>
</feature>
<dbReference type="eggNOG" id="COG0603">
    <property type="taxonomic scope" value="Bacteria"/>
</dbReference>
<comment type="cofactor">
    <cofactor evidence="11">
        <name>Zn(2+)</name>
        <dbReference type="ChEBI" id="CHEBI:29105"/>
    </cofactor>
    <text evidence="11">Binds 1 zinc ion per subunit.</text>
</comment>
<evidence type="ECO:0000256" key="10">
    <source>
        <dbReference type="ARBA" id="ARBA00047890"/>
    </source>
</evidence>
<dbReference type="GO" id="GO:0005524">
    <property type="term" value="F:ATP binding"/>
    <property type="evidence" value="ECO:0007669"/>
    <property type="project" value="UniProtKB-UniRule"/>
</dbReference>
<evidence type="ECO:0000256" key="11">
    <source>
        <dbReference type="HAMAP-Rule" id="MF_01633"/>
    </source>
</evidence>
<keyword evidence="3 11" id="KW-0479">Metal-binding</keyword>
<keyword evidence="6 11" id="KW-0862">Zinc</keyword>
<keyword evidence="4 11" id="KW-0547">Nucleotide-binding</keyword>
<evidence type="ECO:0000256" key="4">
    <source>
        <dbReference type="ARBA" id="ARBA00022741"/>
    </source>
</evidence>
<dbReference type="CDD" id="cd01995">
    <property type="entry name" value="QueC-like"/>
    <property type="match status" value="1"/>
</dbReference>
<protein>
    <recommendedName>
        <fullName evidence="9 11">7-cyano-7-deazaguanine synthase</fullName>
        <ecNumber evidence="9 11">6.3.4.20</ecNumber>
    </recommendedName>
    <alternativeName>
        <fullName evidence="11">7-cyano-7-carbaguanine synthase</fullName>
    </alternativeName>
    <alternativeName>
        <fullName evidence="11">PreQ(0) synthase</fullName>
    </alternativeName>
    <alternativeName>
        <fullName evidence="11">Queuosine biosynthesis protein QueC</fullName>
    </alternativeName>
</protein>
<evidence type="ECO:0000256" key="6">
    <source>
        <dbReference type="ARBA" id="ARBA00022833"/>
    </source>
</evidence>